<dbReference type="PIRSF" id="PIRSF001123">
    <property type="entry name" value="PepA_GA"/>
    <property type="match status" value="1"/>
</dbReference>
<dbReference type="InterPro" id="IPR011650">
    <property type="entry name" value="Peptidase_M20_dimer"/>
</dbReference>
<feature type="non-terminal residue" evidence="6">
    <location>
        <position position="357"/>
    </location>
</feature>
<keyword evidence="2" id="KW-0479">Metal-binding</keyword>
<gene>
    <name evidence="6" type="ORF">S03H2_10851</name>
</gene>
<evidence type="ECO:0000256" key="2">
    <source>
        <dbReference type="ARBA" id="ARBA00022723"/>
    </source>
</evidence>
<dbReference type="Gene3D" id="3.40.630.10">
    <property type="entry name" value="Zn peptidases"/>
    <property type="match status" value="1"/>
</dbReference>
<protein>
    <recommendedName>
        <fullName evidence="5">Peptidase M20 dimerisation domain-containing protein</fullName>
    </recommendedName>
</protein>
<dbReference type="GO" id="GO:0016787">
    <property type="term" value="F:hydrolase activity"/>
    <property type="evidence" value="ECO:0007669"/>
    <property type="project" value="UniProtKB-KW"/>
</dbReference>
<dbReference type="PANTHER" id="PTHR42994">
    <property type="entry name" value="PEPTIDASE T"/>
    <property type="match status" value="1"/>
</dbReference>
<keyword evidence="4" id="KW-0862">Zinc</keyword>
<dbReference type="AlphaFoldDB" id="X1EXJ9"/>
<evidence type="ECO:0000259" key="5">
    <source>
        <dbReference type="Pfam" id="PF07687"/>
    </source>
</evidence>
<dbReference type="GO" id="GO:0046872">
    <property type="term" value="F:metal ion binding"/>
    <property type="evidence" value="ECO:0007669"/>
    <property type="project" value="UniProtKB-KW"/>
</dbReference>
<dbReference type="Pfam" id="PF07687">
    <property type="entry name" value="M20_dimer"/>
    <property type="match status" value="1"/>
</dbReference>
<dbReference type="InterPro" id="IPR036264">
    <property type="entry name" value="Bact_exopeptidase_dim_dom"/>
</dbReference>
<feature type="domain" description="Peptidase M20 dimerisation" evidence="5">
    <location>
        <begin position="168"/>
        <end position="257"/>
    </location>
</feature>
<dbReference type="InterPro" id="IPR008007">
    <property type="entry name" value="Peptidase_M42"/>
</dbReference>
<evidence type="ECO:0000256" key="4">
    <source>
        <dbReference type="ARBA" id="ARBA00022833"/>
    </source>
</evidence>
<evidence type="ECO:0000256" key="1">
    <source>
        <dbReference type="ARBA" id="ARBA00001947"/>
    </source>
</evidence>
<organism evidence="6">
    <name type="scientific">marine sediment metagenome</name>
    <dbReference type="NCBI Taxonomy" id="412755"/>
    <lineage>
        <taxon>unclassified sequences</taxon>
        <taxon>metagenomes</taxon>
        <taxon>ecological metagenomes</taxon>
    </lineage>
</organism>
<keyword evidence="3" id="KW-0378">Hydrolase</keyword>
<dbReference type="PANTHER" id="PTHR42994:SF2">
    <property type="entry name" value="PEPTIDASE"/>
    <property type="match status" value="1"/>
</dbReference>
<evidence type="ECO:0000313" key="6">
    <source>
        <dbReference type="EMBL" id="GAH38121.1"/>
    </source>
</evidence>
<dbReference type="SUPFAM" id="SSF55031">
    <property type="entry name" value="Bacterial exopeptidase dimerisation domain"/>
    <property type="match status" value="1"/>
</dbReference>
<dbReference type="Gene3D" id="3.30.70.360">
    <property type="match status" value="1"/>
</dbReference>
<dbReference type="NCBIfam" id="TIGR01883">
    <property type="entry name" value="PepT-like"/>
    <property type="match status" value="1"/>
</dbReference>
<dbReference type="InterPro" id="IPR010162">
    <property type="entry name" value="PepT-like"/>
</dbReference>
<comment type="cofactor">
    <cofactor evidence="1">
        <name>Zn(2+)</name>
        <dbReference type="ChEBI" id="CHEBI:29105"/>
    </cofactor>
</comment>
<proteinExistence type="predicted"/>
<evidence type="ECO:0000256" key="3">
    <source>
        <dbReference type="ARBA" id="ARBA00022801"/>
    </source>
</evidence>
<dbReference type="EMBL" id="BARU01005556">
    <property type="protein sequence ID" value="GAH38121.1"/>
    <property type="molecule type" value="Genomic_DNA"/>
</dbReference>
<reference evidence="6" key="1">
    <citation type="journal article" date="2014" name="Front. Microbiol.">
        <title>High frequency of phylogenetically diverse reductive dehalogenase-homologous genes in deep subseafloor sedimentary metagenomes.</title>
        <authorList>
            <person name="Kawai M."/>
            <person name="Futagami T."/>
            <person name="Toyoda A."/>
            <person name="Takaki Y."/>
            <person name="Nishi S."/>
            <person name="Hori S."/>
            <person name="Arai W."/>
            <person name="Tsubouchi T."/>
            <person name="Morono Y."/>
            <person name="Uchiyama I."/>
            <person name="Ito T."/>
            <person name="Fujiyama A."/>
            <person name="Inagaki F."/>
            <person name="Takami H."/>
        </authorList>
    </citation>
    <scope>NUCLEOTIDE SEQUENCE</scope>
    <source>
        <strain evidence="6">Expedition CK06-06</strain>
    </source>
</reference>
<dbReference type="InterPro" id="IPR002933">
    <property type="entry name" value="Peptidase_M20"/>
</dbReference>
<name>X1EXJ9_9ZZZZ</name>
<accession>X1EXJ9</accession>
<sequence length="357" mass="38888">MKKDLIKLFFELVQIDSESGEEKEFIAYLENLFKNELNAETVIDGYGNLFVKVNGKNTAKTQPILFGVHADTVQPGKDIEPILENGIIRSKGNTILGADNKAGIVELLEAIRSSKSYSPLEIIVSREEEIGTYGSKNLDLTKLKSKEGYVVDGDALDVIVIGGPTYMRITTEITGKAAHAGMEPEKGISSIKAAAHAISMLKEGWIDTESTVNVGVINGGVVTNAVPEKTVVKTECRSLSDKKCREQAELIKEVFTTSARSLGARVEHNVELLMEAVKIEENREFVDIAKMAIKSVGLEPKAKLICGGTDASNYNAKGINTVVIGTGVQKEHTTEEFISVEDMEKGVEIIKMILQEL</sequence>
<dbReference type="SUPFAM" id="SSF53187">
    <property type="entry name" value="Zn-dependent exopeptidases"/>
    <property type="match status" value="1"/>
</dbReference>
<comment type="caution">
    <text evidence="6">The sequence shown here is derived from an EMBL/GenBank/DDBJ whole genome shotgun (WGS) entry which is preliminary data.</text>
</comment>
<dbReference type="Pfam" id="PF01546">
    <property type="entry name" value="Peptidase_M20"/>
    <property type="match status" value="1"/>
</dbReference>